<keyword evidence="1 4" id="KW-0963">Cytoplasm</keyword>
<dbReference type="GO" id="GO:0051321">
    <property type="term" value="P:meiotic cell cycle"/>
    <property type="evidence" value="ECO:0007669"/>
    <property type="project" value="TreeGrafter"/>
</dbReference>
<evidence type="ECO:0000313" key="10">
    <source>
        <dbReference type="Proteomes" id="UP000014500"/>
    </source>
</evidence>
<dbReference type="GO" id="GO:0000930">
    <property type="term" value="C:gamma-tubulin complex"/>
    <property type="evidence" value="ECO:0007669"/>
    <property type="project" value="TreeGrafter"/>
</dbReference>
<feature type="coiled-coil region" evidence="5">
    <location>
        <begin position="682"/>
        <end position="739"/>
    </location>
</feature>
<organism evidence="9 10">
    <name type="scientific">Strigamia maritima</name>
    <name type="common">European centipede</name>
    <name type="synonym">Geophilus maritimus</name>
    <dbReference type="NCBI Taxonomy" id="126957"/>
    <lineage>
        <taxon>Eukaryota</taxon>
        <taxon>Metazoa</taxon>
        <taxon>Ecdysozoa</taxon>
        <taxon>Arthropoda</taxon>
        <taxon>Myriapoda</taxon>
        <taxon>Chilopoda</taxon>
        <taxon>Pleurostigmophora</taxon>
        <taxon>Geophilomorpha</taxon>
        <taxon>Linotaeniidae</taxon>
        <taxon>Strigamia</taxon>
    </lineage>
</organism>
<dbReference type="PANTHER" id="PTHR19302">
    <property type="entry name" value="GAMMA TUBULIN COMPLEX PROTEIN"/>
    <property type="match status" value="1"/>
</dbReference>
<evidence type="ECO:0000259" key="8">
    <source>
        <dbReference type="Pfam" id="PF19340"/>
    </source>
</evidence>
<protein>
    <recommendedName>
        <fullName evidence="4">Gamma-tubulin complex component</fullName>
    </recommendedName>
</protein>
<evidence type="ECO:0000256" key="3">
    <source>
        <dbReference type="ARBA" id="ARBA00023212"/>
    </source>
</evidence>
<dbReference type="GO" id="GO:0005874">
    <property type="term" value="C:microtubule"/>
    <property type="evidence" value="ECO:0007669"/>
    <property type="project" value="UniProtKB-KW"/>
</dbReference>
<dbReference type="GO" id="GO:0000278">
    <property type="term" value="P:mitotic cell cycle"/>
    <property type="evidence" value="ECO:0007669"/>
    <property type="project" value="TreeGrafter"/>
</dbReference>
<comment type="subcellular location">
    <subcellularLocation>
        <location evidence="4">Cytoplasm</location>
        <location evidence="4">Cytoskeleton</location>
        <location evidence="4">Microtubule organizing center</location>
    </subcellularLocation>
</comment>
<dbReference type="eggNOG" id="KOG2000">
    <property type="taxonomic scope" value="Eukaryota"/>
</dbReference>
<dbReference type="EMBL" id="JH431977">
    <property type="status" value="NOT_ANNOTATED_CDS"/>
    <property type="molecule type" value="Genomic_DNA"/>
</dbReference>
<dbReference type="PhylomeDB" id="T1J9M5"/>
<dbReference type="GO" id="GO:0007020">
    <property type="term" value="P:microtubule nucleation"/>
    <property type="evidence" value="ECO:0007669"/>
    <property type="project" value="InterPro"/>
</dbReference>
<dbReference type="InterPro" id="IPR045818">
    <property type="entry name" value="GCP6_N"/>
</dbReference>
<feature type="compositionally biased region" description="Low complexity" evidence="6">
    <location>
        <begin position="783"/>
        <end position="800"/>
    </location>
</feature>
<keyword evidence="3 4" id="KW-0206">Cytoskeleton</keyword>
<dbReference type="PANTHER" id="PTHR19302:SF70">
    <property type="entry name" value="GAMMA-TUBULIN COMPLEX COMPONENT 6"/>
    <property type="match status" value="1"/>
</dbReference>
<feature type="region of interest" description="Disordered" evidence="6">
    <location>
        <begin position="263"/>
        <end position="282"/>
    </location>
</feature>
<feature type="domain" description="Gamma-tubulin complex component 6 N-terminal" evidence="8">
    <location>
        <begin position="53"/>
        <end position="347"/>
    </location>
</feature>
<keyword evidence="10" id="KW-1185">Reference proteome</keyword>
<evidence type="ECO:0000256" key="2">
    <source>
        <dbReference type="ARBA" id="ARBA00022701"/>
    </source>
</evidence>
<dbReference type="GO" id="GO:0051011">
    <property type="term" value="F:microtubule minus-end binding"/>
    <property type="evidence" value="ECO:0007669"/>
    <property type="project" value="TreeGrafter"/>
</dbReference>
<name>T1J9M5_STRMM</name>
<proteinExistence type="inferred from homology"/>
<dbReference type="Proteomes" id="UP000014500">
    <property type="component" value="Unassembled WGS sequence"/>
</dbReference>
<dbReference type="Pfam" id="PF19340">
    <property type="entry name" value="GCP6_N"/>
    <property type="match status" value="1"/>
</dbReference>
<dbReference type="InterPro" id="IPR007259">
    <property type="entry name" value="GCP"/>
</dbReference>
<dbReference type="InterPro" id="IPR041470">
    <property type="entry name" value="GCP_N"/>
</dbReference>
<dbReference type="Pfam" id="PF17681">
    <property type="entry name" value="GCP_N_terminal"/>
    <property type="match status" value="1"/>
</dbReference>
<reference evidence="9" key="2">
    <citation type="submission" date="2015-02" db="UniProtKB">
        <authorList>
            <consortium name="EnsemblMetazoa"/>
        </authorList>
    </citation>
    <scope>IDENTIFICATION</scope>
</reference>
<dbReference type="OMA" id="CELESMH"/>
<accession>T1J9M5</accession>
<evidence type="ECO:0000259" key="7">
    <source>
        <dbReference type="Pfam" id="PF17681"/>
    </source>
</evidence>
<evidence type="ECO:0000256" key="5">
    <source>
        <dbReference type="SAM" id="Coils"/>
    </source>
</evidence>
<dbReference type="AlphaFoldDB" id="T1J9M5"/>
<sequence>MQESTPNLIKCLIAKLQENEKKRQIKTRCKESRNIIKKFKSIAFEIILFGPHSENNDKIKYLSPIDRILAAIFTLRWESKFNEANQLEAAIFKLKQTNIINDEITKNVLTFLLFLQNEGESNEDHIGCISPRWQCPFPKAYKPIIPDGPLPYSCAVSFENNRNKSFYTHYPKELFEKAAPDLEKCQSWAIDPKIFELPPGTNKFVHFPSDDKISVYHQQLSQTVYGALTHKLVDPMGMEVKFEIPELGDVSPPVSLTSHIHGRASTKSQMSDDEGFTEPETPVGYSSKCNKNIWEVVLMMEPRTFYTWEDYGSNEIHREKPYLTESGDNGVNAVENLWQNELKLLHPLLDFPSWKIRTSDDILRDISYVMLGVSSATFWFNDEDEKFIPSNNNIVIGWTHQSLLSLLLDYSTTGTYYYRLRKFSIEPTTGFTQGLIFGSFTQGLRRVLRYYHTLVLTLKPNNNILQFTMATRKIRAQIQNLAELCWCDETKFSTENQTFPTGMRLLTFLYAKCTEAIASDFYLVLLSLLMNSSAPYLKFLHRWIFNGVCNDPFDEFPIKQNGQYLCHRDIRYWSKSFKMVALNKELNWPLIPHELLEEIFVGGKGVNLLKMCAAQHPLCTNQNIEAPELKLSFSKCELESMHWKSERYFTSMEALRKEKRLSWRQFQEQERLKEKVAHDAVVKEAAKTLERIEKRLADLRQAKLLEKRKQMAELQGQIKEVEERRKKEKEMEIEQDKKVFIINKTINPFIDFSIYLYKFKFQEMEEQRKKTSSLKFSVKKSFHSNSKNNNNSQIRSIINY</sequence>
<dbReference type="HOGENOM" id="CLU_351732_0_0_1"/>
<dbReference type="STRING" id="126957.T1J9M5"/>
<dbReference type="EnsemblMetazoa" id="SMAR010422-RA">
    <property type="protein sequence ID" value="SMAR010422-PA"/>
    <property type="gene ID" value="SMAR010422"/>
</dbReference>
<dbReference type="GO" id="GO:0043015">
    <property type="term" value="F:gamma-tubulin binding"/>
    <property type="evidence" value="ECO:0007669"/>
    <property type="project" value="InterPro"/>
</dbReference>
<evidence type="ECO:0000256" key="1">
    <source>
        <dbReference type="ARBA" id="ARBA00022490"/>
    </source>
</evidence>
<dbReference type="GO" id="GO:0031122">
    <property type="term" value="P:cytoplasmic microtubule organization"/>
    <property type="evidence" value="ECO:0007669"/>
    <property type="project" value="TreeGrafter"/>
</dbReference>
<dbReference type="GO" id="GO:0000922">
    <property type="term" value="C:spindle pole"/>
    <property type="evidence" value="ECO:0007669"/>
    <property type="project" value="InterPro"/>
</dbReference>
<reference evidence="10" key="1">
    <citation type="submission" date="2011-05" db="EMBL/GenBank/DDBJ databases">
        <authorList>
            <person name="Richards S.R."/>
            <person name="Qu J."/>
            <person name="Jiang H."/>
            <person name="Jhangiani S.N."/>
            <person name="Agravi P."/>
            <person name="Goodspeed R."/>
            <person name="Gross S."/>
            <person name="Mandapat C."/>
            <person name="Jackson L."/>
            <person name="Mathew T."/>
            <person name="Pu L."/>
            <person name="Thornton R."/>
            <person name="Saada N."/>
            <person name="Wilczek-Boney K.B."/>
            <person name="Lee S."/>
            <person name="Kovar C."/>
            <person name="Wu Y."/>
            <person name="Scherer S.E."/>
            <person name="Worley K.C."/>
            <person name="Muzny D.M."/>
            <person name="Gibbs R."/>
        </authorList>
    </citation>
    <scope>NUCLEOTIDE SEQUENCE</scope>
    <source>
        <strain evidence="10">Brora</strain>
    </source>
</reference>
<comment type="similarity">
    <text evidence="4">Belongs to the TUBGCP family.</text>
</comment>
<evidence type="ECO:0000256" key="6">
    <source>
        <dbReference type="SAM" id="MobiDB-lite"/>
    </source>
</evidence>
<dbReference type="GO" id="GO:0051225">
    <property type="term" value="P:spindle assembly"/>
    <property type="evidence" value="ECO:0007669"/>
    <property type="project" value="TreeGrafter"/>
</dbReference>
<keyword evidence="2 4" id="KW-0493">Microtubule</keyword>
<evidence type="ECO:0000256" key="4">
    <source>
        <dbReference type="RuleBase" id="RU363050"/>
    </source>
</evidence>
<keyword evidence="5" id="KW-0175">Coiled coil</keyword>
<feature type="region of interest" description="Disordered" evidence="6">
    <location>
        <begin position="781"/>
        <end position="800"/>
    </location>
</feature>
<evidence type="ECO:0000313" key="9">
    <source>
        <dbReference type="EnsemblMetazoa" id="SMAR010422-PA"/>
    </source>
</evidence>
<feature type="domain" description="Gamma tubulin complex component protein N-terminal" evidence="7">
    <location>
        <begin position="363"/>
        <end position="635"/>
    </location>
</feature>